<protein>
    <recommendedName>
        <fullName evidence="4">Acyl-CoA thioesterase-1</fullName>
    </recommendedName>
</protein>
<dbReference type="GO" id="GO:0016788">
    <property type="term" value="F:hydrolase activity, acting on ester bonds"/>
    <property type="evidence" value="ECO:0007669"/>
    <property type="project" value="UniProtKB-ARBA"/>
</dbReference>
<name>A0A0R3N342_9BRAD</name>
<accession>A0A0R3N342</accession>
<evidence type="ECO:0000313" key="2">
    <source>
        <dbReference type="EMBL" id="KRR26888.1"/>
    </source>
</evidence>
<organism evidence="2 3">
    <name type="scientific">Bradyrhizobium lablabi</name>
    <dbReference type="NCBI Taxonomy" id="722472"/>
    <lineage>
        <taxon>Bacteria</taxon>
        <taxon>Pseudomonadati</taxon>
        <taxon>Pseudomonadota</taxon>
        <taxon>Alphaproteobacteria</taxon>
        <taxon>Hyphomicrobiales</taxon>
        <taxon>Nitrobacteraceae</taxon>
        <taxon>Bradyrhizobium</taxon>
    </lineage>
</organism>
<feature type="signal peptide" evidence="1">
    <location>
        <begin position="1"/>
        <end position="27"/>
    </location>
</feature>
<dbReference type="InterPro" id="IPR036514">
    <property type="entry name" value="SGNH_hydro_sf"/>
</dbReference>
<proteinExistence type="predicted"/>
<reference evidence="2 3" key="1">
    <citation type="submission" date="2014-03" db="EMBL/GenBank/DDBJ databases">
        <title>Bradyrhizobium valentinum sp. nov., isolated from effective nodules of Lupinus mariae-josephae, a lupine endemic of basic-lime soils in Eastern Spain.</title>
        <authorList>
            <person name="Duran D."/>
            <person name="Rey L."/>
            <person name="Navarro A."/>
            <person name="Busquets A."/>
            <person name="Imperial J."/>
            <person name="Ruiz-Argueso T."/>
        </authorList>
    </citation>
    <scope>NUCLEOTIDE SEQUENCE [LARGE SCALE GENOMIC DNA]</scope>
    <source>
        <strain evidence="2 3">CCBAU 23086</strain>
    </source>
</reference>
<keyword evidence="1" id="KW-0732">Signal</keyword>
<evidence type="ECO:0000313" key="3">
    <source>
        <dbReference type="Proteomes" id="UP000051660"/>
    </source>
</evidence>
<feature type="chain" id="PRO_5006444992" description="Acyl-CoA thioesterase-1" evidence="1">
    <location>
        <begin position="28"/>
        <end position="171"/>
    </location>
</feature>
<dbReference type="RefSeq" id="WP_057856775.1">
    <property type="nucleotide sequence ID" value="NZ_LLYB01000042.1"/>
</dbReference>
<sequence>MTFAARLFLLVGFLVVPMLGSAHQAQAQIVAIGASNVAGRGVSSSDAWPAQLEGMLVAKGRHVHVTNAGINGDTNAGMLARLDSAVPQGTKIVLLDRYGGGWNARRRGMGDQSAELASIEARLRSRGIRIIPMWWNPALRQYLQPDGIHFTPEGHRLVATKMLPPVMGAVR</sequence>
<dbReference type="AlphaFoldDB" id="A0A0R3N342"/>
<dbReference type="Proteomes" id="UP000051660">
    <property type="component" value="Unassembled WGS sequence"/>
</dbReference>
<dbReference type="SUPFAM" id="SSF52266">
    <property type="entry name" value="SGNH hydrolase"/>
    <property type="match status" value="1"/>
</dbReference>
<gene>
    <name evidence="2" type="ORF">CQ14_32760</name>
</gene>
<dbReference type="Gene3D" id="3.40.50.1110">
    <property type="entry name" value="SGNH hydrolase"/>
    <property type="match status" value="1"/>
</dbReference>
<evidence type="ECO:0008006" key="4">
    <source>
        <dbReference type="Google" id="ProtNLM"/>
    </source>
</evidence>
<dbReference type="EMBL" id="LLYB01000042">
    <property type="protein sequence ID" value="KRR26888.1"/>
    <property type="molecule type" value="Genomic_DNA"/>
</dbReference>
<comment type="caution">
    <text evidence="2">The sequence shown here is derived from an EMBL/GenBank/DDBJ whole genome shotgun (WGS) entry which is preliminary data.</text>
</comment>
<evidence type="ECO:0000256" key="1">
    <source>
        <dbReference type="SAM" id="SignalP"/>
    </source>
</evidence>